<evidence type="ECO:0000256" key="1">
    <source>
        <dbReference type="SAM" id="SignalP"/>
    </source>
</evidence>
<protein>
    <recommendedName>
        <fullName evidence="4">Ig-like domain-containing protein</fullName>
    </recommendedName>
</protein>
<feature type="signal peptide" evidence="1">
    <location>
        <begin position="1"/>
        <end position="19"/>
    </location>
</feature>
<dbReference type="Proteomes" id="UP000567179">
    <property type="component" value="Unassembled WGS sequence"/>
</dbReference>
<sequence>MQFTTGLVSLLAAVSAVAAVPWRPSTHAEAAVAPVPVTKLVCDGDSFKCTASLDFGDGRWVAQWTTSVFHTSLFESQKVDMRALSMAPVPVTQLNCDGDTFLCTANLNFGDGNWVAQWPTSVFHNGAFGRKGEMDASAPVPANNLVCDGDSFKCTANLDFGDGRWVAQWTTSVFHTSGFLDQH</sequence>
<comment type="caution">
    <text evidence="2">The sequence shown here is derived from an EMBL/GenBank/DDBJ whole genome shotgun (WGS) entry which is preliminary data.</text>
</comment>
<proteinExistence type="predicted"/>
<keyword evidence="3" id="KW-1185">Reference proteome</keyword>
<feature type="chain" id="PRO_5034803284" description="Ig-like domain-containing protein" evidence="1">
    <location>
        <begin position="20"/>
        <end position="183"/>
    </location>
</feature>
<dbReference type="EMBL" id="JAACJJ010000014">
    <property type="protein sequence ID" value="KAF5326889.1"/>
    <property type="molecule type" value="Genomic_DNA"/>
</dbReference>
<reference evidence="2 3" key="1">
    <citation type="journal article" date="2020" name="ISME J.">
        <title>Uncovering the hidden diversity of litter-decomposition mechanisms in mushroom-forming fungi.</title>
        <authorList>
            <person name="Floudas D."/>
            <person name="Bentzer J."/>
            <person name="Ahren D."/>
            <person name="Johansson T."/>
            <person name="Persson P."/>
            <person name="Tunlid A."/>
        </authorList>
    </citation>
    <scope>NUCLEOTIDE SEQUENCE [LARGE SCALE GENOMIC DNA]</scope>
    <source>
        <strain evidence="2 3">CBS 101986</strain>
    </source>
</reference>
<gene>
    <name evidence="2" type="ORF">D9619_004419</name>
</gene>
<name>A0A8H5BPJ7_9AGAR</name>
<evidence type="ECO:0008006" key="4">
    <source>
        <dbReference type="Google" id="ProtNLM"/>
    </source>
</evidence>
<evidence type="ECO:0000313" key="2">
    <source>
        <dbReference type="EMBL" id="KAF5326889.1"/>
    </source>
</evidence>
<accession>A0A8H5BPJ7</accession>
<keyword evidence="1" id="KW-0732">Signal</keyword>
<dbReference type="AlphaFoldDB" id="A0A8H5BPJ7"/>
<organism evidence="2 3">
    <name type="scientific">Psilocybe cf. subviscida</name>
    <dbReference type="NCBI Taxonomy" id="2480587"/>
    <lineage>
        <taxon>Eukaryota</taxon>
        <taxon>Fungi</taxon>
        <taxon>Dikarya</taxon>
        <taxon>Basidiomycota</taxon>
        <taxon>Agaricomycotina</taxon>
        <taxon>Agaricomycetes</taxon>
        <taxon>Agaricomycetidae</taxon>
        <taxon>Agaricales</taxon>
        <taxon>Agaricineae</taxon>
        <taxon>Strophariaceae</taxon>
        <taxon>Psilocybe</taxon>
    </lineage>
</organism>
<evidence type="ECO:0000313" key="3">
    <source>
        <dbReference type="Proteomes" id="UP000567179"/>
    </source>
</evidence>